<sequence>MLTTITGTYENGQIIWHETPPVKERTEVIVTFLESKEDKISSDKHKRRGGTMKGEVWISDDFNAPLDDLNDYM</sequence>
<evidence type="ECO:0000313" key="2">
    <source>
        <dbReference type="EMBL" id="RIV18485.1"/>
    </source>
</evidence>
<feature type="domain" description="DUF2281" evidence="1">
    <location>
        <begin position="30"/>
        <end position="72"/>
    </location>
</feature>
<gene>
    <name evidence="2" type="ORF">DYU11_28345</name>
</gene>
<dbReference type="OrthoDB" id="7064984at2"/>
<comment type="caution">
    <text evidence="2">The sequence shown here is derived from an EMBL/GenBank/DDBJ whole genome shotgun (WGS) entry which is preliminary data.</text>
</comment>
<dbReference type="RefSeq" id="WP_119671118.1">
    <property type="nucleotide sequence ID" value="NZ_QXED01000011.1"/>
</dbReference>
<accession>A0A418LYT0</accession>
<dbReference type="InterPro" id="IPR018739">
    <property type="entry name" value="DUF2281"/>
</dbReference>
<keyword evidence="3" id="KW-1185">Reference proteome</keyword>
<dbReference type="Pfam" id="PF10047">
    <property type="entry name" value="DUF2281"/>
    <property type="match status" value="1"/>
</dbReference>
<dbReference type="AlphaFoldDB" id="A0A418LYT0"/>
<proteinExistence type="predicted"/>
<dbReference type="EMBL" id="QXED01000011">
    <property type="protein sequence ID" value="RIV18485.1"/>
    <property type="molecule type" value="Genomic_DNA"/>
</dbReference>
<evidence type="ECO:0000313" key="3">
    <source>
        <dbReference type="Proteomes" id="UP000283523"/>
    </source>
</evidence>
<dbReference type="Proteomes" id="UP000283523">
    <property type="component" value="Unassembled WGS sequence"/>
</dbReference>
<name>A0A418LYT0_9BACT</name>
<organism evidence="2 3">
    <name type="scientific">Fibrisoma montanum</name>
    <dbReference type="NCBI Taxonomy" id="2305895"/>
    <lineage>
        <taxon>Bacteria</taxon>
        <taxon>Pseudomonadati</taxon>
        <taxon>Bacteroidota</taxon>
        <taxon>Cytophagia</taxon>
        <taxon>Cytophagales</taxon>
        <taxon>Spirosomataceae</taxon>
        <taxon>Fibrisoma</taxon>
    </lineage>
</organism>
<reference evidence="2 3" key="1">
    <citation type="submission" date="2018-08" db="EMBL/GenBank/DDBJ databases">
        <title>Fibrisoma montanum sp. nov., isolated from Danxia mountain soil.</title>
        <authorList>
            <person name="Huang Y."/>
        </authorList>
    </citation>
    <scope>NUCLEOTIDE SEQUENCE [LARGE SCALE GENOMIC DNA]</scope>
    <source>
        <strain evidence="2 3">HYT19</strain>
    </source>
</reference>
<evidence type="ECO:0000259" key="1">
    <source>
        <dbReference type="Pfam" id="PF10047"/>
    </source>
</evidence>
<protein>
    <submittedName>
        <fullName evidence="2">DUF2281 domain-containing protein</fullName>
    </submittedName>
</protein>